<feature type="compositionally biased region" description="Polar residues" evidence="7">
    <location>
        <begin position="369"/>
        <end position="382"/>
    </location>
</feature>
<dbReference type="InterPro" id="IPR046349">
    <property type="entry name" value="C1-like_sf"/>
</dbReference>
<keyword evidence="6" id="KW-0472">Membrane</keyword>
<dbReference type="InterPro" id="IPR002219">
    <property type="entry name" value="PKC_DAG/PE"/>
</dbReference>
<dbReference type="SMART" id="SM00324">
    <property type="entry name" value="RhoGAP"/>
    <property type="match status" value="1"/>
</dbReference>
<keyword evidence="4" id="KW-0479">Metal-binding</keyword>
<dbReference type="PROSITE" id="PS50081">
    <property type="entry name" value="ZF_DAG_PE_2"/>
    <property type="match status" value="1"/>
</dbReference>
<feature type="region of interest" description="Disordered" evidence="7">
    <location>
        <begin position="1223"/>
        <end position="1420"/>
    </location>
</feature>
<accession>A0AA88NAZ6</accession>
<evidence type="ECO:0000313" key="11">
    <source>
        <dbReference type="Proteomes" id="UP001187415"/>
    </source>
</evidence>
<dbReference type="GO" id="GO:0005737">
    <property type="term" value="C:cytoplasm"/>
    <property type="evidence" value="ECO:0007669"/>
    <property type="project" value="UniProtKB-SubCell"/>
</dbReference>
<dbReference type="FunFam" id="1.10.555.10:FF:000009">
    <property type="entry name" value="unconventional myosin-IXa isoform X1"/>
    <property type="match status" value="1"/>
</dbReference>
<dbReference type="CDD" id="cd20883">
    <property type="entry name" value="C1_Myosin-IXa"/>
    <property type="match status" value="1"/>
</dbReference>
<keyword evidence="3" id="KW-0963">Cytoplasm</keyword>
<evidence type="ECO:0000313" key="10">
    <source>
        <dbReference type="EMBL" id="KAK2853740.1"/>
    </source>
</evidence>
<feature type="domain" description="Rho-GAP" evidence="9">
    <location>
        <begin position="936"/>
        <end position="1124"/>
    </location>
</feature>
<dbReference type="PANTHER" id="PTHR46184">
    <property type="entry name" value="UNCONVENTIONAL MYOSIN-IXB-LIKE PROTEIN"/>
    <property type="match status" value="1"/>
</dbReference>
<feature type="region of interest" description="Disordered" evidence="7">
    <location>
        <begin position="1"/>
        <end position="30"/>
    </location>
</feature>
<dbReference type="PROSITE" id="PS00479">
    <property type="entry name" value="ZF_DAG_PE_1"/>
    <property type="match status" value="1"/>
</dbReference>
<feature type="domain" description="Phorbol-ester/DAG-type" evidence="8">
    <location>
        <begin position="872"/>
        <end position="921"/>
    </location>
</feature>
<dbReference type="FunFam" id="3.30.60.20:FF:000020">
    <property type="entry name" value="Putative unconventional myosin-IXa"/>
    <property type="match status" value="1"/>
</dbReference>
<dbReference type="CDD" id="cd04377">
    <property type="entry name" value="RhoGAP_myosin_IX"/>
    <property type="match status" value="1"/>
</dbReference>
<dbReference type="GO" id="GO:0044295">
    <property type="term" value="C:axonal growth cone"/>
    <property type="evidence" value="ECO:0007669"/>
    <property type="project" value="TreeGrafter"/>
</dbReference>
<feature type="region of interest" description="Disordered" evidence="7">
    <location>
        <begin position="258"/>
        <end position="285"/>
    </location>
</feature>
<feature type="compositionally biased region" description="Low complexity" evidence="7">
    <location>
        <begin position="1294"/>
        <end position="1321"/>
    </location>
</feature>
<feature type="region of interest" description="Disordered" evidence="7">
    <location>
        <begin position="348"/>
        <end position="476"/>
    </location>
</feature>
<sequence length="1424" mass="159471">MPTVVVRERAKTVDEPSQKNTRAKRESRRMRELEQAKFSLELLKVRATSSGASSPSEERRWSVELVPPATPPLRSPQGTPDSESSKGSFELLSMVDEPPKATEEVTDSEDLCSPLPSISPVLKPTMEVVSTSPKPSDPHMTGLSHTVTHPGHQDQTKMDLAAPSAVTHPPKVENCLPTFYVPAAEGSTVFPHGPAEEPQPDAEAAASSTTSGVTKLKERRESMRRPLVVVISMQKETSLSEGLSNVLPPMEVRDSAAQTGELDYSPQRPGSVPMPQSPIPVSGSVPQADLSLIEKLVRLNEEREERQRNQQQQNEKEMMEQIRQQKEVLGQQRRFFAQYEREMFEKKREEALQRIQQSRQKGQDIGGNAPSSKANRPSSLLIETTPEPSPHGRTYSDSTAPSLHSPPGVDTQSSGPHPKLPPPPAPATRESHREGRPAADGWAPKLTLESRDRGGTRVRTAAKKPPSNEGNAVMTDKSSNIFFSPKDKVLLTKFDGDAVTAETPAPIPRPTPVFKPSKGTKSRDVGRMGQKKKARMARTRSDFLTRAPITSLAGDSDEDDYDGDSSLSPRHFTLPLAKQSSMETGLRESCFSDSDMPASSEEQKKVQKAISSGDLGKVDSLRKNSQDGRVRAKMRFWGKTKYGEKKTSRDKLICGADSLDGEYGDTGPLLGEDGQENMSPPCSPDQMLDRGFRDLKENKEPSPKVKRRRSVKISNVALEPAQWQNDAVQILTCTSDYRSMNDFLMKKISDLDTEDSKKDTMVDVVFKKALKEFRLNIFNSYSTVLALDDGKIIRYKDLYALFEHILEKTMRQEQRDWSESPVRVWVNTFKVFLDEFMTEYKSLESTQSKQVPKPERKKRRKKDTDIVEEHNGHIFKSTQYSIPTYCEYCSSLIWMMDRACVCKLCRHACHRKCCQKTTTKCSKKFDPELSSRQFGVEVSRLTNDERTVPLVVEKLINYIEMHGLYAEGIYRKSGSANKIKELKLGLDTDVDSVNLDDYNIHVIASVFKQWLRDLPNPLMTFELYEEFIRAMGLQDNKEMIRGVYSVIDQLSRTHLNTLERLIFHLVRIALEEETNRMSANALAIVFAPCVLRCPDTIDPLQSVQDISKTTACVELIIYEQMNKYKIRLKDIRTLEFAENKAKNRLTFIRRSMGKGHVYRLGPYPPSPPVSPQLLSGADAVIAESRVKEGGDSAEISDHQQAAMQQEERVLTEQIESLQKEKGVDFEMLSLEPRASDDETLESEASIGTADSSENLNVDSEGTISDFSERLASPWPRRSGGKGSRRPILRRQPESLDSVDSCFSVSSYSSSSHFHPPSSSSSATNRRFRFHSKSPSLGSGPAQASNASQAFRSDSLDSSLTGDQESTFGERPLFTSRGTFNPEKGKQKLKATKHSVQRHSRDDQDNDPPDIPQQMVMYGNNEFMV</sequence>
<feature type="compositionally biased region" description="Basic residues" evidence="7">
    <location>
        <begin position="1386"/>
        <end position="1397"/>
    </location>
</feature>
<feature type="compositionally biased region" description="Polar residues" evidence="7">
    <location>
        <begin position="1332"/>
        <end position="1366"/>
    </location>
</feature>
<dbReference type="GO" id="GO:0046872">
    <property type="term" value="F:metal ion binding"/>
    <property type="evidence" value="ECO:0007669"/>
    <property type="project" value="UniProtKB-KW"/>
</dbReference>
<feature type="compositionally biased region" description="Basic residues" evidence="7">
    <location>
        <begin position="1278"/>
        <end position="1288"/>
    </location>
</feature>
<dbReference type="Gene3D" id="3.30.60.20">
    <property type="match status" value="1"/>
</dbReference>
<feature type="region of interest" description="Disordered" evidence="7">
    <location>
        <begin position="1186"/>
        <end position="1207"/>
    </location>
</feature>
<dbReference type="EMBL" id="JAUPFM010000004">
    <property type="protein sequence ID" value="KAK2853740.1"/>
    <property type="molecule type" value="Genomic_DNA"/>
</dbReference>
<dbReference type="Gene3D" id="1.10.555.10">
    <property type="entry name" value="Rho GTPase activation protein"/>
    <property type="match status" value="1"/>
</dbReference>
<evidence type="ECO:0000256" key="3">
    <source>
        <dbReference type="ARBA" id="ARBA00022490"/>
    </source>
</evidence>
<evidence type="ECO:0000256" key="7">
    <source>
        <dbReference type="SAM" id="MobiDB-lite"/>
    </source>
</evidence>
<evidence type="ECO:0000256" key="5">
    <source>
        <dbReference type="ARBA" id="ARBA00022833"/>
    </source>
</evidence>
<comment type="subcellular location">
    <subcellularLocation>
        <location evidence="2">Cytoplasm</location>
    </subcellularLocation>
    <subcellularLocation>
        <location evidence="1">Membrane</location>
    </subcellularLocation>
</comment>
<evidence type="ECO:0008006" key="12">
    <source>
        <dbReference type="Google" id="ProtNLM"/>
    </source>
</evidence>
<dbReference type="SUPFAM" id="SSF57889">
    <property type="entry name" value="Cysteine-rich domain"/>
    <property type="match status" value="1"/>
</dbReference>
<dbReference type="Proteomes" id="UP001187415">
    <property type="component" value="Unassembled WGS sequence"/>
</dbReference>
<feature type="compositionally biased region" description="Polar residues" evidence="7">
    <location>
        <begin position="1248"/>
        <end position="1265"/>
    </location>
</feature>
<proteinExistence type="predicted"/>
<dbReference type="GO" id="GO:0045198">
    <property type="term" value="P:establishment of epithelial cell apical/basal polarity"/>
    <property type="evidence" value="ECO:0007669"/>
    <property type="project" value="TreeGrafter"/>
</dbReference>
<dbReference type="PROSITE" id="PS50238">
    <property type="entry name" value="RHOGAP"/>
    <property type="match status" value="1"/>
</dbReference>
<evidence type="ECO:0000259" key="9">
    <source>
        <dbReference type="PROSITE" id="PS50238"/>
    </source>
</evidence>
<dbReference type="InterPro" id="IPR046990">
    <property type="entry name" value="RhoGAP_myosin_IX"/>
</dbReference>
<feature type="compositionally biased region" description="Polar residues" evidence="7">
    <location>
        <begin position="76"/>
        <end position="87"/>
    </location>
</feature>
<dbReference type="GO" id="GO:0005884">
    <property type="term" value="C:actin filament"/>
    <property type="evidence" value="ECO:0007669"/>
    <property type="project" value="TreeGrafter"/>
</dbReference>
<gene>
    <name evidence="10" type="ORF">Q5P01_006401</name>
</gene>
<dbReference type="InterPro" id="IPR000198">
    <property type="entry name" value="RhoGAP_dom"/>
</dbReference>
<dbReference type="InterPro" id="IPR046987">
    <property type="entry name" value="Myo9"/>
</dbReference>
<evidence type="ECO:0000256" key="1">
    <source>
        <dbReference type="ARBA" id="ARBA00004370"/>
    </source>
</evidence>
<organism evidence="10 11">
    <name type="scientific">Channa striata</name>
    <name type="common">Snakehead murrel</name>
    <name type="synonym">Ophicephalus striatus</name>
    <dbReference type="NCBI Taxonomy" id="64152"/>
    <lineage>
        <taxon>Eukaryota</taxon>
        <taxon>Metazoa</taxon>
        <taxon>Chordata</taxon>
        <taxon>Craniata</taxon>
        <taxon>Vertebrata</taxon>
        <taxon>Euteleostomi</taxon>
        <taxon>Actinopterygii</taxon>
        <taxon>Neopterygii</taxon>
        <taxon>Teleostei</taxon>
        <taxon>Neoteleostei</taxon>
        <taxon>Acanthomorphata</taxon>
        <taxon>Anabantaria</taxon>
        <taxon>Anabantiformes</taxon>
        <taxon>Channoidei</taxon>
        <taxon>Channidae</taxon>
        <taxon>Channa</taxon>
    </lineage>
</organism>
<dbReference type="GO" id="GO:0035556">
    <property type="term" value="P:intracellular signal transduction"/>
    <property type="evidence" value="ECO:0007669"/>
    <property type="project" value="InterPro"/>
</dbReference>
<feature type="region of interest" description="Disordered" evidence="7">
    <location>
        <begin position="500"/>
        <end position="611"/>
    </location>
</feature>
<keyword evidence="5" id="KW-0862">Zinc</keyword>
<feature type="region of interest" description="Disordered" evidence="7">
    <location>
        <begin position="192"/>
        <end position="220"/>
    </location>
</feature>
<comment type="caution">
    <text evidence="10">The sequence shown here is derived from an EMBL/GenBank/DDBJ whole genome shotgun (WGS) entry which is preliminary data.</text>
</comment>
<dbReference type="GO" id="GO:0005096">
    <property type="term" value="F:GTPase activator activity"/>
    <property type="evidence" value="ECO:0007669"/>
    <property type="project" value="InterPro"/>
</dbReference>
<dbReference type="PANTHER" id="PTHR46184:SF3">
    <property type="entry name" value="UNCONVENTIONAL MYOSIN-IXA"/>
    <property type="match status" value="1"/>
</dbReference>
<dbReference type="InterPro" id="IPR008936">
    <property type="entry name" value="Rho_GTPase_activation_prot"/>
</dbReference>
<dbReference type="GO" id="GO:0051015">
    <property type="term" value="F:actin filament binding"/>
    <property type="evidence" value="ECO:0007669"/>
    <property type="project" value="TreeGrafter"/>
</dbReference>
<dbReference type="SMART" id="SM00109">
    <property type="entry name" value="C1"/>
    <property type="match status" value="1"/>
</dbReference>
<evidence type="ECO:0000256" key="2">
    <source>
        <dbReference type="ARBA" id="ARBA00004496"/>
    </source>
</evidence>
<dbReference type="GO" id="GO:0016020">
    <property type="term" value="C:membrane"/>
    <property type="evidence" value="ECO:0007669"/>
    <property type="project" value="UniProtKB-SubCell"/>
</dbReference>
<keyword evidence="11" id="KW-1185">Reference proteome</keyword>
<evidence type="ECO:0000256" key="4">
    <source>
        <dbReference type="ARBA" id="ARBA00022723"/>
    </source>
</evidence>
<dbReference type="Pfam" id="PF00620">
    <property type="entry name" value="RhoGAP"/>
    <property type="match status" value="1"/>
</dbReference>
<reference evidence="10" key="1">
    <citation type="submission" date="2023-07" db="EMBL/GenBank/DDBJ databases">
        <title>Chromosome-level Genome Assembly of Striped Snakehead (Channa striata).</title>
        <authorList>
            <person name="Liu H."/>
        </authorList>
    </citation>
    <scope>NUCLEOTIDE SEQUENCE</scope>
    <source>
        <strain evidence="10">Gz</strain>
        <tissue evidence="10">Muscle</tissue>
    </source>
</reference>
<protein>
    <recommendedName>
        <fullName evidence="12">Myosin IXa-like 1</fullName>
    </recommendedName>
</protein>
<feature type="compositionally biased region" description="Basic and acidic residues" evidence="7">
    <location>
        <begin position="1"/>
        <end position="17"/>
    </location>
</feature>
<dbReference type="SUPFAM" id="SSF48350">
    <property type="entry name" value="GTPase activation domain, GAP"/>
    <property type="match status" value="1"/>
</dbReference>
<evidence type="ECO:0000259" key="8">
    <source>
        <dbReference type="PROSITE" id="PS50081"/>
    </source>
</evidence>
<evidence type="ECO:0000256" key="6">
    <source>
        <dbReference type="ARBA" id="ARBA00023136"/>
    </source>
</evidence>
<dbReference type="GO" id="GO:0000146">
    <property type="term" value="F:microfilament motor activity"/>
    <property type="evidence" value="ECO:0007669"/>
    <property type="project" value="InterPro"/>
</dbReference>
<feature type="region of interest" description="Disordered" evidence="7">
    <location>
        <begin position="45"/>
        <end position="90"/>
    </location>
</feature>
<name>A0AA88NAZ6_CHASR</name>
<feature type="compositionally biased region" description="Basic residues" evidence="7">
    <location>
        <begin position="529"/>
        <end position="538"/>
    </location>
</feature>